<dbReference type="VEuPathDB" id="FungiDB:RhiirFUN_007792"/>
<evidence type="ECO:0000313" key="2">
    <source>
        <dbReference type="EMBL" id="CAB5383280.1"/>
    </source>
</evidence>
<name>A0A916EFB4_9GLOM</name>
<sequence>MEEETLKQYLNEYYRGFTGFELEHIEDFTKCLKEYKKFNLEEYEISHLDKDMLFPPGDIKIGVRDARTTKRSNIYKDILMDTAVFTMKMGGENVKRILETILLENSQASMTTQDGELVDKEKGAITNNKEEGVTTNNETEQKNNFLRHYLLLFYKDFKGFEEHHLDDFTRATRKNSRVNLAEYELEYMERDLIFEPGKMGEGIINGKRRTGNDIIKDSLMDFATFTMKLAADTTKKLLEIVYETLQKRCAEKNAAVEELQKTKNELNSMMAKYNDYKEKIDNLEKEKKMAEERIKKLENDVLKLNNSEKKTVTSEISTSNHVT</sequence>
<dbReference type="AlphaFoldDB" id="A0A916EFB4"/>
<gene>
    <name evidence="2" type="ORF">CHRIB12_LOCUS18346</name>
</gene>
<evidence type="ECO:0000313" key="3">
    <source>
        <dbReference type="Proteomes" id="UP000684084"/>
    </source>
</evidence>
<reference evidence="2" key="1">
    <citation type="submission" date="2020-05" db="EMBL/GenBank/DDBJ databases">
        <authorList>
            <person name="Rincon C."/>
            <person name="Sanders R I."/>
            <person name="Robbins C."/>
            <person name="Chaturvedi A."/>
        </authorList>
    </citation>
    <scope>NUCLEOTIDE SEQUENCE</scope>
    <source>
        <strain evidence="2">CHB12</strain>
    </source>
</reference>
<dbReference type="OrthoDB" id="2414389at2759"/>
<comment type="caution">
    <text evidence="2">The sequence shown here is derived from an EMBL/GenBank/DDBJ whole genome shotgun (WGS) entry which is preliminary data.</text>
</comment>
<evidence type="ECO:0000256" key="1">
    <source>
        <dbReference type="SAM" id="Coils"/>
    </source>
</evidence>
<protein>
    <submittedName>
        <fullName evidence="2">Uncharacterized protein</fullName>
    </submittedName>
</protein>
<feature type="coiled-coil region" evidence="1">
    <location>
        <begin position="242"/>
        <end position="307"/>
    </location>
</feature>
<proteinExistence type="predicted"/>
<keyword evidence="1" id="KW-0175">Coiled coil</keyword>
<organism evidence="2 3">
    <name type="scientific">Rhizophagus irregularis</name>
    <dbReference type="NCBI Taxonomy" id="588596"/>
    <lineage>
        <taxon>Eukaryota</taxon>
        <taxon>Fungi</taxon>
        <taxon>Fungi incertae sedis</taxon>
        <taxon>Mucoromycota</taxon>
        <taxon>Glomeromycotina</taxon>
        <taxon>Glomeromycetes</taxon>
        <taxon>Glomerales</taxon>
        <taxon>Glomeraceae</taxon>
        <taxon>Rhizophagus</taxon>
    </lineage>
</organism>
<accession>A0A916EFB4</accession>
<dbReference type="EMBL" id="CAGKOT010000048">
    <property type="protein sequence ID" value="CAB5383280.1"/>
    <property type="molecule type" value="Genomic_DNA"/>
</dbReference>
<dbReference type="Proteomes" id="UP000684084">
    <property type="component" value="Unassembled WGS sequence"/>
</dbReference>